<proteinExistence type="predicted"/>
<comment type="caution">
    <text evidence="3">The sequence shown here is derived from an EMBL/GenBank/DDBJ whole genome shotgun (WGS) entry which is preliminary data.</text>
</comment>
<protein>
    <recommendedName>
        <fullName evidence="2">RIN4 pathogenic type III effector avirulence factor Avr cleavage site domain-containing protein</fullName>
    </recommendedName>
</protein>
<evidence type="ECO:0000313" key="3">
    <source>
        <dbReference type="EMBL" id="KAJ0984400.1"/>
    </source>
</evidence>
<evidence type="ECO:0000313" key="4">
    <source>
        <dbReference type="Proteomes" id="UP001085076"/>
    </source>
</evidence>
<keyword evidence="4" id="KW-1185">Reference proteome</keyword>
<evidence type="ECO:0000256" key="1">
    <source>
        <dbReference type="SAM" id="MobiDB-lite"/>
    </source>
</evidence>
<dbReference type="AlphaFoldDB" id="A0A9D5D5E2"/>
<organism evidence="3 4">
    <name type="scientific">Dioscorea zingiberensis</name>
    <dbReference type="NCBI Taxonomy" id="325984"/>
    <lineage>
        <taxon>Eukaryota</taxon>
        <taxon>Viridiplantae</taxon>
        <taxon>Streptophyta</taxon>
        <taxon>Embryophyta</taxon>
        <taxon>Tracheophyta</taxon>
        <taxon>Spermatophyta</taxon>
        <taxon>Magnoliopsida</taxon>
        <taxon>Liliopsida</taxon>
        <taxon>Dioscoreales</taxon>
        <taxon>Dioscoreaceae</taxon>
        <taxon>Dioscorea</taxon>
    </lineage>
</organism>
<dbReference type="InterPro" id="IPR008700">
    <property type="entry name" value="TypeIII_avirulence_cleave"/>
</dbReference>
<feature type="compositionally biased region" description="Basic and acidic residues" evidence="1">
    <location>
        <begin position="167"/>
        <end position="176"/>
    </location>
</feature>
<accession>A0A9D5D5E2</accession>
<feature type="compositionally biased region" description="Basic and acidic residues" evidence="1">
    <location>
        <begin position="125"/>
        <end position="135"/>
    </location>
</feature>
<dbReference type="Proteomes" id="UP001085076">
    <property type="component" value="Miscellaneous, Linkage group lg01"/>
</dbReference>
<name>A0A9D5D5E2_9LILI</name>
<sequence length="296" mass="32974">MATSTRTYSHDSSGILRNSSGFARSQLLISAMAQKVHVPKFGNWESDNVPYTTYFDNARKDKGAGGKMINPNDPEENPDAFVSGIFPQGYKFAKPEQDDDESYDFGNGNLANVSPMKHGRAIKSQQRENRFRDDSGFQGFMKSPSPQHFSHQRGDVDQKGSKTHKSGKPDSTEKYNPDVALMSHQNRRNPASYSPERSYMFSPPRQTTLKTGNNHHGTKPQQHQRGASVPKFGAWDENDPKSGEGFTIIFNKVKEEKQTTAARLPTTPTEPKFIPAAQQESSNSSFLSKICCCFPA</sequence>
<dbReference type="EMBL" id="JAGGNH010000001">
    <property type="protein sequence ID" value="KAJ0984400.1"/>
    <property type="molecule type" value="Genomic_DNA"/>
</dbReference>
<dbReference type="PANTHER" id="PTHR33159">
    <property type="entry name" value="RPM1-INTERACTING PROTEIN 4 (RIN4) FAMILY PROTEIN"/>
    <property type="match status" value="1"/>
</dbReference>
<dbReference type="InterPro" id="IPR040387">
    <property type="entry name" value="RIN4/NOI4"/>
</dbReference>
<dbReference type="PANTHER" id="PTHR33159:SF49">
    <property type="entry name" value="RPM1-INTERACTING PROTEIN 4"/>
    <property type="match status" value="1"/>
</dbReference>
<evidence type="ECO:0000259" key="2">
    <source>
        <dbReference type="Pfam" id="PF05627"/>
    </source>
</evidence>
<gene>
    <name evidence="3" type="ORF">J5N97_002756</name>
</gene>
<reference evidence="3" key="2">
    <citation type="journal article" date="2022" name="Hortic Res">
        <title>The genome of Dioscorea zingiberensis sheds light on the biosynthesis, origin and evolution of the medicinally important diosgenin saponins.</title>
        <authorList>
            <person name="Li Y."/>
            <person name="Tan C."/>
            <person name="Li Z."/>
            <person name="Guo J."/>
            <person name="Li S."/>
            <person name="Chen X."/>
            <person name="Wang C."/>
            <person name="Dai X."/>
            <person name="Yang H."/>
            <person name="Song W."/>
            <person name="Hou L."/>
            <person name="Xu J."/>
            <person name="Tong Z."/>
            <person name="Xu A."/>
            <person name="Yuan X."/>
            <person name="Wang W."/>
            <person name="Yang Q."/>
            <person name="Chen L."/>
            <person name="Sun Z."/>
            <person name="Wang K."/>
            <person name="Pan B."/>
            <person name="Chen J."/>
            <person name="Bao Y."/>
            <person name="Liu F."/>
            <person name="Qi X."/>
            <person name="Gang D.R."/>
            <person name="Wen J."/>
            <person name="Li J."/>
        </authorList>
    </citation>
    <scope>NUCLEOTIDE SEQUENCE</scope>
    <source>
        <strain evidence="3">Dzin_1.0</strain>
    </source>
</reference>
<dbReference type="Pfam" id="PF05627">
    <property type="entry name" value="AvrRpt-cleavage"/>
    <property type="match status" value="2"/>
</dbReference>
<reference evidence="3" key="1">
    <citation type="submission" date="2021-03" db="EMBL/GenBank/DDBJ databases">
        <authorList>
            <person name="Li Z."/>
            <person name="Yang C."/>
        </authorList>
    </citation>
    <scope>NUCLEOTIDE SEQUENCE</scope>
    <source>
        <strain evidence="3">Dzin_1.0</strain>
        <tissue evidence="3">Leaf</tissue>
    </source>
</reference>
<feature type="domain" description="RIN4 pathogenic type III effector avirulence factor Avr cleavage site" evidence="2">
    <location>
        <begin position="224"/>
        <end position="258"/>
    </location>
</feature>
<feature type="region of interest" description="Disordered" evidence="1">
    <location>
        <begin position="94"/>
        <end position="202"/>
    </location>
</feature>
<dbReference type="OrthoDB" id="765662at2759"/>
<feature type="domain" description="RIN4 pathogenic type III effector avirulence factor Avr cleavage site" evidence="2">
    <location>
        <begin position="36"/>
        <end position="62"/>
    </location>
</feature>
<dbReference type="GO" id="GO:0005886">
    <property type="term" value="C:plasma membrane"/>
    <property type="evidence" value="ECO:0007669"/>
    <property type="project" value="TreeGrafter"/>
</dbReference>